<dbReference type="Proteomes" id="UP001558713">
    <property type="component" value="Unassembled WGS sequence"/>
</dbReference>
<proteinExistence type="predicted"/>
<gene>
    <name evidence="1" type="ORF">V5N11_018215</name>
</gene>
<evidence type="ECO:0000313" key="1">
    <source>
        <dbReference type="EMBL" id="KAL1202264.1"/>
    </source>
</evidence>
<protein>
    <submittedName>
        <fullName evidence="1">Uncharacterized protein</fullName>
    </submittedName>
</protein>
<keyword evidence="2" id="KW-1185">Reference proteome</keyword>
<dbReference type="PANTHER" id="PTHR33527">
    <property type="entry name" value="OS07G0274300 PROTEIN"/>
    <property type="match status" value="1"/>
</dbReference>
<dbReference type="AlphaFoldDB" id="A0ABD1A686"/>
<sequence>MPPPTTEQLHTFYAQDRKLFSKLVLQFSRTPAESLLVMATWLWLEDFGFGNIISTILAFTDPVIVAFANEAVLCFQCLDSSDFPDDINRIPLTEELTTKKISLQIIYKHRFSAITGIKNFLTTICSRIFSDILQRVLPSSSSYSFIPKLRHPLIIPGFPHPTFGSINVMPDVVVGDDLFNNNLFPFPYGLWGWNANCIATDKERTLFITFSHGFPVSQAEVKGLFTKNYGDDCVEGIYMEEDKGNTSSTNGNCNGQKQSLFARLVLDSVATVDRVLEGNKLKKFRTNGKHIWARKFNEKRDCPLK</sequence>
<dbReference type="PANTHER" id="PTHR33527:SF18">
    <property type="entry name" value="F13O11.17 PROTEIN"/>
    <property type="match status" value="1"/>
</dbReference>
<dbReference type="EMBL" id="JBANAX010000581">
    <property type="protein sequence ID" value="KAL1202264.1"/>
    <property type="molecule type" value="Genomic_DNA"/>
</dbReference>
<name>A0ABD1A686_CARAN</name>
<comment type="caution">
    <text evidence="1">The sequence shown here is derived from an EMBL/GenBank/DDBJ whole genome shotgun (WGS) entry which is preliminary data.</text>
</comment>
<organism evidence="1 2">
    <name type="scientific">Cardamine amara subsp. amara</name>
    <dbReference type="NCBI Taxonomy" id="228776"/>
    <lineage>
        <taxon>Eukaryota</taxon>
        <taxon>Viridiplantae</taxon>
        <taxon>Streptophyta</taxon>
        <taxon>Embryophyta</taxon>
        <taxon>Tracheophyta</taxon>
        <taxon>Spermatophyta</taxon>
        <taxon>Magnoliopsida</taxon>
        <taxon>eudicotyledons</taxon>
        <taxon>Gunneridae</taxon>
        <taxon>Pentapetalae</taxon>
        <taxon>rosids</taxon>
        <taxon>malvids</taxon>
        <taxon>Brassicales</taxon>
        <taxon>Brassicaceae</taxon>
        <taxon>Cardamineae</taxon>
        <taxon>Cardamine</taxon>
    </lineage>
</organism>
<accession>A0ABD1A686</accession>
<reference evidence="1 2" key="1">
    <citation type="submission" date="2024-04" db="EMBL/GenBank/DDBJ databases">
        <title>Genome assembly C_amara_ONT_v2.</title>
        <authorList>
            <person name="Yant L."/>
            <person name="Moore C."/>
            <person name="Slenker M."/>
        </authorList>
    </citation>
    <scope>NUCLEOTIDE SEQUENCE [LARGE SCALE GENOMIC DNA]</scope>
    <source>
        <tissue evidence="1">Leaf</tissue>
    </source>
</reference>
<evidence type="ECO:0000313" key="2">
    <source>
        <dbReference type="Proteomes" id="UP001558713"/>
    </source>
</evidence>